<proteinExistence type="inferred from homology"/>
<feature type="domain" description="Thioesterase" evidence="3">
    <location>
        <begin position="77"/>
        <end position="155"/>
    </location>
</feature>
<dbReference type="InterPro" id="IPR006683">
    <property type="entry name" value="Thioestr_dom"/>
</dbReference>
<dbReference type="EMBL" id="JBAHYK010000213">
    <property type="protein sequence ID" value="KAL0576596.1"/>
    <property type="molecule type" value="Genomic_DNA"/>
</dbReference>
<gene>
    <name evidence="4" type="ORF">V5O48_005389</name>
</gene>
<keyword evidence="2" id="KW-0378">Hydrolase</keyword>
<evidence type="ECO:0000256" key="1">
    <source>
        <dbReference type="ARBA" id="ARBA00008324"/>
    </source>
</evidence>
<evidence type="ECO:0000256" key="2">
    <source>
        <dbReference type="ARBA" id="ARBA00022801"/>
    </source>
</evidence>
<keyword evidence="5" id="KW-1185">Reference proteome</keyword>
<dbReference type="Gene3D" id="3.10.129.10">
    <property type="entry name" value="Hotdog Thioesterase"/>
    <property type="match status" value="1"/>
</dbReference>
<dbReference type="SUPFAM" id="SSF54637">
    <property type="entry name" value="Thioesterase/thiol ester dehydrase-isomerase"/>
    <property type="match status" value="1"/>
</dbReference>
<evidence type="ECO:0000313" key="5">
    <source>
        <dbReference type="Proteomes" id="UP001465976"/>
    </source>
</evidence>
<accession>A0ABR3FMD9</accession>
<dbReference type="Pfam" id="PF03061">
    <property type="entry name" value="4HBT"/>
    <property type="match status" value="1"/>
</dbReference>
<name>A0ABR3FMD9_9AGAR</name>
<dbReference type="Proteomes" id="UP001465976">
    <property type="component" value="Unassembled WGS sequence"/>
</dbReference>
<dbReference type="PANTHER" id="PTHR21660">
    <property type="entry name" value="THIOESTERASE SUPERFAMILY MEMBER-RELATED"/>
    <property type="match status" value="1"/>
</dbReference>
<organism evidence="4 5">
    <name type="scientific">Marasmius crinis-equi</name>
    <dbReference type="NCBI Taxonomy" id="585013"/>
    <lineage>
        <taxon>Eukaryota</taxon>
        <taxon>Fungi</taxon>
        <taxon>Dikarya</taxon>
        <taxon>Basidiomycota</taxon>
        <taxon>Agaricomycotina</taxon>
        <taxon>Agaricomycetes</taxon>
        <taxon>Agaricomycetidae</taxon>
        <taxon>Agaricales</taxon>
        <taxon>Marasmiineae</taxon>
        <taxon>Marasmiaceae</taxon>
        <taxon>Marasmius</taxon>
    </lineage>
</organism>
<dbReference type="PANTHER" id="PTHR21660:SF1">
    <property type="entry name" value="ACYL-COENZYME A THIOESTERASE 13"/>
    <property type="match status" value="1"/>
</dbReference>
<protein>
    <recommendedName>
        <fullName evidence="3">Thioesterase domain-containing protein</fullName>
    </recommendedName>
</protein>
<evidence type="ECO:0000259" key="3">
    <source>
        <dbReference type="Pfam" id="PF03061"/>
    </source>
</evidence>
<sequence>MDADFAEVSSITGNASDEAKMLIVKYLRSGGFFGDFIWARLRASDTSILNSTEEPFRKEGRAVFRLKVENDMLNPVGILHGACSSLLIDSCTWLLLSAYVMETTGKSRPVVSQAINTVLHSPAHLDDELKIVTTTMSVGNRSIIAKAEVWNVTHRRLVASGTQIAMFPSPQVSKL</sequence>
<comment type="caution">
    <text evidence="4">The sequence shown here is derived from an EMBL/GenBank/DDBJ whole genome shotgun (WGS) entry which is preliminary data.</text>
</comment>
<dbReference type="InterPro" id="IPR029069">
    <property type="entry name" value="HotDog_dom_sf"/>
</dbReference>
<comment type="similarity">
    <text evidence="1">Belongs to the thioesterase PaaI family.</text>
</comment>
<dbReference type="InterPro" id="IPR039298">
    <property type="entry name" value="ACOT13"/>
</dbReference>
<dbReference type="CDD" id="cd03443">
    <property type="entry name" value="PaaI_thioesterase"/>
    <property type="match status" value="1"/>
</dbReference>
<reference evidence="4 5" key="1">
    <citation type="submission" date="2024-02" db="EMBL/GenBank/DDBJ databases">
        <title>A draft genome for the cacao thread blight pathogen Marasmius crinis-equi.</title>
        <authorList>
            <person name="Cohen S.P."/>
            <person name="Baruah I.K."/>
            <person name="Amoako-Attah I."/>
            <person name="Bukari Y."/>
            <person name="Meinhardt L.W."/>
            <person name="Bailey B.A."/>
        </authorList>
    </citation>
    <scope>NUCLEOTIDE SEQUENCE [LARGE SCALE GENOMIC DNA]</scope>
    <source>
        <strain evidence="4 5">GH-76</strain>
    </source>
</reference>
<evidence type="ECO:0000313" key="4">
    <source>
        <dbReference type="EMBL" id="KAL0576596.1"/>
    </source>
</evidence>